<evidence type="ECO:0000256" key="1">
    <source>
        <dbReference type="ARBA" id="ARBA00008791"/>
    </source>
</evidence>
<comment type="caution">
    <text evidence="3">The sequence shown here is derived from an EMBL/GenBank/DDBJ whole genome shotgun (WGS) entry which is preliminary data.</text>
</comment>
<evidence type="ECO:0000313" key="3">
    <source>
        <dbReference type="EMBL" id="GCF13079.1"/>
    </source>
</evidence>
<evidence type="ECO:0000313" key="4">
    <source>
        <dbReference type="Proteomes" id="UP000304382"/>
    </source>
</evidence>
<dbReference type="SUPFAM" id="SSF52402">
    <property type="entry name" value="Adenine nucleotide alpha hydrolases-like"/>
    <property type="match status" value="1"/>
</dbReference>
<comment type="similarity">
    <text evidence="1">Belongs to the universal stress protein A family.</text>
</comment>
<accession>A0A4C2ELK0</accession>
<gene>
    <name evidence="3" type="ORF">Harman_10140</name>
</gene>
<name>A0A4C2ELK0_9EURY</name>
<dbReference type="InterPro" id="IPR006015">
    <property type="entry name" value="Universal_stress_UspA"/>
</dbReference>
<keyword evidence="4" id="KW-1185">Reference proteome</keyword>
<dbReference type="AlphaFoldDB" id="A0A4C2ELK0"/>
<dbReference type="PRINTS" id="PR01438">
    <property type="entry name" value="UNVRSLSTRESS"/>
</dbReference>
<dbReference type="RefSeq" id="WP_137682716.1">
    <property type="nucleotide sequence ID" value="NZ_BIXZ01000001.1"/>
</dbReference>
<protein>
    <submittedName>
        <fullName evidence="3">Universal stress protein UspA</fullName>
    </submittedName>
</protein>
<evidence type="ECO:0000259" key="2">
    <source>
        <dbReference type="Pfam" id="PF00582"/>
    </source>
</evidence>
<dbReference type="OrthoDB" id="105697at2157"/>
<dbReference type="PANTHER" id="PTHR46268:SF24">
    <property type="entry name" value="UNIVERSAL STRESS PROTEIN"/>
    <property type="match status" value="1"/>
</dbReference>
<dbReference type="Pfam" id="PF00582">
    <property type="entry name" value="Usp"/>
    <property type="match status" value="1"/>
</dbReference>
<dbReference type="PANTHER" id="PTHR46268">
    <property type="entry name" value="STRESS RESPONSE PROTEIN NHAX"/>
    <property type="match status" value="1"/>
</dbReference>
<dbReference type="Gene3D" id="3.40.50.620">
    <property type="entry name" value="HUPs"/>
    <property type="match status" value="1"/>
</dbReference>
<reference evidence="3 4" key="1">
    <citation type="submission" date="2019-02" db="EMBL/GenBank/DDBJ databases">
        <title>Haloarcula mannanilyticum sp. nov., a mannan degrading haloarchaeon isolated from commercial salt.</title>
        <authorList>
            <person name="Enomoto S."/>
            <person name="Shimane Y."/>
            <person name="Kamekura M."/>
            <person name="Ito T."/>
            <person name="Moriya O."/>
            <person name="Ihara K."/>
            <person name="Takahashi-Ando N."/>
            <person name="Fukushima Y."/>
            <person name="Yoshida Y."/>
            <person name="Usama R."/>
            <person name="Takai K."/>
            <person name="Minegishi H."/>
        </authorList>
    </citation>
    <scope>NUCLEOTIDE SEQUENCE [LARGE SCALE GENOMIC DNA]</scope>
    <source>
        <strain evidence="3 4">MD130-1</strain>
    </source>
</reference>
<sequence>MAKRILVPIDSSDQATVACEFAAEEHPDATLVLLHVINPAEAGYSAEASIPSFSEEWYEQQEAAATELLDDLEATVTDAGVESVERVIEVGRPTKVIVDYADDHDIDQIVMGSHGRSGMSRILLGSVAEIVVRRASVPVTVVR</sequence>
<dbReference type="InterPro" id="IPR006016">
    <property type="entry name" value="UspA"/>
</dbReference>
<feature type="domain" description="UspA" evidence="2">
    <location>
        <begin position="1"/>
        <end position="143"/>
    </location>
</feature>
<dbReference type="CDD" id="cd00293">
    <property type="entry name" value="USP-like"/>
    <property type="match status" value="1"/>
</dbReference>
<proteinExistence type="inferred from homology"/>
<organism evidence="3 4">
    <name type="scientific">Haloarcula mannanilytica</name>
    <dbReference type="NCBI Taxonomy" id="2509225"/>
    <lineage>
        <taxon>Archaea</taxon>
        <taxon>Methanobacteriati</taxon>
        <taxon>Methanobacteriota</taxon>
        <taxon>Stenosarchaea group</taxon>
        <taxon>Halobacteria</taxon>
        <taxon>Halobacteriales</taxon>
        <taxon>Haloarculaceae</taxon>
        <taxon>Haloarcula</taxon>
    </lineage>
</organism>
<dbReference type="InterPro" id="IPR014729">
    <property type="entry name" value="Rossmann-like_a/b/a_fold"/>
</dbReference>
<dbReference type="Proteomes" id="UP000304382">
    <property type="component" value="Unassembled WGS sequence"/>
</dbReference>
<dbReference type="EMBL" id="BIXZ01000001">
    <property type="protein sequence ID" value="GCF13079.1"/>
    <property type="molecule type" value="Genomic_DNA"/>
</dbReference>